<dbReference type="Pfam" id="PF13518">
    <property type="entry name" value="HTH_28"/>
    <property type="match status" value="1"/>
</dbReference>
<feature type="domain" description="Insertion element IS150 protein InsJ-like helix-turn-helix" evidence="1">
    <location>
        <begin position="24"/>
        <end position="74"/>
    </location>
</feature>
<dbReference type="InterPro" id="IPR036388">
    <property type="entry name" value="WH-like_DNA-bd_sf"/>
</dbReference>
<dbReference type="InterPro" id="IPR009057">
    <property type="entry name" value="Homeodomain-like_sf"/>
</dbReference>
<name>A0A1G6XEF8_9PSEU</name>
<dbReference type="InterPro" id="IPR055247">
    <property type="entry name" value="InsJ-like_HTH"/>
</dbReference>
<sequence>MHQSMPMAAGDARGLSSDALVELRKRVVAAVEAGTAQVEVARLFGVSRQTVGVWVREYRNRGDNAFVPARRGRRPGEQLALTTAQQLWVAGTIARRTPDAVGLRYQVWTRQAVTELINREFLVMLGATTVGNYLVRWGLPCPQDLLRALRARNAVAAANTPALPEARRTWLSGAEVVWVGYGSPRWLAGRSGLPTHDETGWPDVSVLQAVSNRGAMSFLATADPFDGKEVRHFLERLISQLRRRVNIVVTWHPIRNHDAVADWPPPTESTAAVRFVSLADEHGQN</sequence>
<dbReference type="Proteomes" id="UP000199501">
    <property type="component" value="Unassembled WGS sequence"/>
</dbReference>
<keyword evidence="3" id="KW-1185">Reference proteome</keyword>
<proteinExistence type="predicted"/>
<protein>
    <submittedName>
        <fullName evidence="2">Transposase</fullName>
    </submittedName>
</protein>
<evidence type="ECO:0000313" key="3">
    <source>
        <dbReference type="Proteomes" id="UP000199501"/>
    </source>
</evidence>
<dbReference type="AlphaFoldDB" id="A0A1G6XEF8"/>
<dbReference type="Gene3D" id="1.10.10.10">
    <property type="entry name" value="Winged helix-like DNA-binding domain superfamily/Winged helix DNA-binding domain"/>
    <property type="match status" value="1"/>
</dbReference>
<accession>A0A1G6XEF8</accession>
<dbReference type="RefSeq" id="WP_091456164.1">
    <property type="nucleotide sequence ID" value="NZ_FMZZ01000017.1"/>
</dbReference>
<reference evidence="3" key="1">
    <citation type="submission" date="2016-10" db="EMBL/GenBank/DDBJ databases">
        <authorList>
            <person name="Varghese N."/>
            <person name="Submissions S."/>
        </authorList>
    </citation>
    <scope>NUCLEOTIDE SEQUENCE [LARGE SCALE GENOMIC DNA]</scope>
    <source>
        <strain evidence="3">IBRC-M 10403</strain>
    </source>
</reference>
<evidence type="ECO:0000259" key="1">
    <source>
        <dbReference type="Pfam" id="PF13518"/>
    </source>
</evidence>
<dbReference type="EMBL" id="FMZZ01000017">
    <property type="protein sequence ID" value="SDD76163.1"/>
    <property type="molecule type" value="Genomic_DNA"/>
</dbReference>
<dbReference type="OrthoDB" id="341531at2"/>
<organism evidence="2 3">
    <name type="scientific">Actinokineospora iranica</name>
    <dbReference type="NCBI Taxonomy" id="1271860"/>
    <lineage>
        <taxon>Bacteria</taxon>
        <taxon>Bacillati</taxon>
        <taxon>Actinomycetota</taxon>
        <taxon>Actinomycetes</taxon>
        <taxon>Pseudonocardiales</taxon>
        <taxon>Pseudonocardiaceae</taxon>
        <taxon>Actinokineospora</taxon>
    </lineage>
</organism>
<dbReference type="SUPFAM" id="SSF46689">
    <property type="entry name" value="Homeodomain-like"/>
    <property type="match status" value="1"/>
</dbReference>
<evidence type="ECO:0000313" key="2">
    <source>
        <dbReference type="EMBL" id="SDD76163.1"/>
    </source>
</evidence>
<dbReference type="STRING" id="1271860.SAMN05216174_11747"/>
<gene>
    <name evidence="2" type="ORF">SAMN05216174_11747</name>
</gene>